<dbReference type="Proteomes" id="UP001139409">
    <property type="component" value="Unassembled WGS sequence"/>
</dbReference>
<gene>
    <name evidence="2" type="ORF">LDX50_05790</name>
</gene>
<evidence type="ECO:0000256" key="1">
    <source>
        <dbReference type="SAM" id="SignalP"/>
    </source>
</evidence>
<dbReference type="AlphaFoldDB" id="A0A9X1HQB5"/>
<proteinExistence type="predicted"/>
<evidence type="ECO:0000313" key="2">
    <source>
        <dbReference type="EMBL" id="MCA6074369.1"/>
    </source>
</evidence>
<protein>
    <recommendedName>
        <fullName evidence="4">SPOR domain-containing protein</fullName>
    </recommendedName>
</protein>
<keyword evidence="3" id="KW-1185">Reference proteome</keyword>
<dbReference type="RefSeq" id="WP_225697463.1">
    <property type="nucleotide sequence ID" value="NZ_JAIXNE010000001.1"/>
</dbReference>
<organism evidence="2 3">
    <name type="scientific">Fulvivirga sedimenti</name>
    <dbReference type="NCBI Taxonomy" id="2879465"/>
    <lineage>
        <taxon>Bacteria</taxon>
        <taxon>Pseudomonadati</taxon>
        <taxon>Bacteroidota</taxon>
        <taxon>Cytophagia</taxon>
        <taxon>Cytophagales</taxon>
        <taxon>Fulvivirgaceae</taxon>
        <taxon>Fulvivirga</taxon>
    </lineage>
</organism>
<reference evidence="2" key="1">
    <citation type="submission" date="2021-09" db="EMBL/GenBank/DDBJ databases">
        <title>Fulvivirga sp. isolated from coastal sediment.</title>
        <authorList>
            <person name="Yu H."/>
        </authorList>
    </citation>
    <scope>NUCLEOTIDE SEQUENCE</scope>
    <source>
        <strain evidence="2">1062</strain>
    </source>
</reference>
<feature type="signal peptide" evidence="1">
    <location>
        <begin position="1"/>
        <end position="19"/>
    </location>
</feature>
<evidence type="ECO:0008006" key="4">
    <source>
        <dbReference type="Google" id="ProtNLM"/>
    </source>
</evidence>
<accession>A0A9X1HQB5</accession>
<evidence type="ECO:0000313" key="3">
    <source>
        <dbReference type="Proteomes" id="UP001139409"/>
    </source>
</evidence>
<sequence>MRIQFILWLSALVALASCASLSTSKPSDDEVYREDLAVHRPTYEVPADTVGSERVIQADYGAITPSNDITDQLDAVLESSDQYKAETKFVDGYTIQIYTGSSSDEARIIRGKAISLLPDQEVELFYDEPSFKVKVGQYFSRLEAQHDYANLKGKFPTAIIIPDKIPIP</sequence>
<feature type="chain" id="PRO_5040743331" description="SPOR domain-containing protein" evidence="1">
    <location>
        <begin position="20"/>
        <end position="168"/>
    </location>
</feature>
<name>A0A9X1HQB5_9BACT</name>
<keyword evidence="1" id="KW-0732">Signal</keyword>
<comment type="caution">
    <text evidence="2">The sequence shown here is derived from an EMBL/GenBank/DDBJ whole genome shotgun (WGS) entry which is preliminary data.</text>
</comment>
<dbReference type="EMBL" id="JAIXNE010000001">
    <property type="protein sequence ID" value="MCA6074369.1"/>
    <property type="molecule type" value="Genomic_DNA"/>
</dbReference>
<dbReference type="PROSITE" id="PS51257">
    <property type="entry name" value="PROKAR_LIPOPROTEIN"/>
    <property type="match status" value="1"/>
</dbReference>